<sequence>MVNLLRIFCASLLTVFVALPVMAFEDYRYVTPDTWSMHASPGKFKEMYRGIPIGDATLNLGLTSRYRLRTNDYSSDQDFYQYLRVNTTPIAVGQGTISTTLFTRFADDIDGDSNRDWGDSYYYYYEDSLDRELDDNDWAPRVYQAKFDMDNVIPNTKVTGGRFYLDHLNTFQMDGGDFTVNIGDKVEVYGFGGMPVSYYIDTDDDSFYGGGIKIQATQTTKITGEYIRLDVEDLDDDYTKARLDQSVPFGNIALEYTNLNSTSEYFAVGNFEIPQTGTMVGIEYETLVDSVDTDNSYVVNPLTYALLPENEYDRADFSVYQGLGDHLVVGGGYELKRVKDSDDENFGNRNYDRYYGNLDIIGIPTYNTYISLKADYWDVEENQDVSDNEKIQYGIEISQKISDAVDVWLGTDFNKYEYDYINDRREDSVRMYYAGGQWEPNNIVSFLIDFSYEDSEMYDTDDLEEIYTVEAWANFVF</sequence>
<protein>
    <recommendedName>
        <fullName evidence="3">Alginate export domain-containing protein</fullName>
    </recommendedName>
</protein>
<dbReference type="AlphaFoldDB" id="A0A5D0MX03"/>
<name>A0A5D0MX03_FLESI</name>
<accession>A0A5D0MX03</accession>
<evidence type="ECO:0000313" key="1">
    <source>
        <dbReference type="EMBL" id="TYB36669.1"/>
    </source>
</evidence>
<comment type="caution">
    <text evidence="1">The sequence shown here is derived from an EMBL/GenBank/DDBJ whole genome shotgun (WGS) entry which is preliminary data.</text>
</comment>
<dbReference type="Proteomes" id="UP000323337">
    <property type="component" value="Unassembled WGS sequence"/>
</dbReference>
<dbReference type="EMBL" id="VSIV01000017">
    <property type="protein sequence ID" value="TYB36669.1"/>
    <property type="molecule type" value="Genomic_DNA"/>
</dbReference>
<evidence type="ECO:0008006" key="3">
    <source>
        <dbReference type="Google" id="ProtNLM"/>
    </source>
</evidence>
<proteinExistence type="predicted"/>
<organism evidence="1 2">
    <name type="scientific">Flexistipes sinusarabici</name>
    <dbReference type="NCBI Taxonomy" id="2352"/>
    <lineage>
        <taxon>Bacteria</taxon>
        <taxon>Pseudomonadati</taxon>
        <taxon>Deferribacterota</taxon>
        <taxon>Deferribacteres</taxon>
        <taxon>Deferribacterales</taxon>
        <taxon>Flexistipitaceae</taxon>
        <taxon>Flexistipes</taxon>
    </lineage>
</organism>
<evidence type="ECO:0000313" key="2">
    <source>
        <dbReference type="Proteomes" id="UP000323337"/>
    </source>
</evidence>
<gene>
    <name evidence="1" type="ORF">FXF49_00575</name>
</gene>
<dbReference type="RefSeq" id="WP_303699969.1">
    <property type="nucleotide sequence ID" value="NZ_VSIV01000017.1"/>
</dbReference>
<reference evidence="1 2" key="1">
    <citation type="submission" date="2019-08" db="EMBL/GenBank/DDBJ databases">
        <title>Genomic characterization of a novel candidate phylum (ARYD3) from a high temperature, high salinity tertiary oil reservoir in north central Oklahoma, USA.</title>
        <authorList>
            <person name="Youssef N.H."/>
            <person name="Yadav A."/>
            <person name="Elshahed M.S."/>
        </authorList>
    </citation>
    <scope>NUCLEOTIDE SEQUENCE [LARGE SCALE GENOMIC DNA]</scope>
    <source>
        <strain evidence="1">ARYD1</strain>
    </source>
</reference>